<proteinExistence type="predicted"/>
<dbReference type="InterPro" id="IPR000845">
    <property type="entry name" value="Nucleoside_phosphorylase_d"/>
</dbReference>
<accession>A0AA38GF49</accession>
<dbReference type="Pfam" id="PF01048">
    <property type="entry name" value="PNP_UDP_1"/>
    <property type="match status" value="1"/>
</dbReference>
<dbReference type="Gene3D" id="3.40.50.1580">
    <property type="entry name" value="Nucleoside phosphorylase domain"/>
    <property type="match status" value="1"/>
</dbReference>
<reference evidence="2 3" key="1">
    <citation type="journal article" date="2021" name="Nat. Plants">
        <title>The Taxus genome provides insights into paclitaxel biosynthesis.</title>
        <authorList>
            <person name="Xiong X."/>
            <person name="Gou J."/>
            <person name="Liao Q."/>
            <person name="Li Y."/>
            <person name="Zhou Q."/>
            <person name="Bi G."/>
            <person name="Li C."/>
            <person name="Du R."/>
            <person name="Wang X."/>
            <person name="Sun T."/>
            <person name="Guo L."/>
            <person name="Liang H."/>
            <person name="Lu P."/>
            <person name="Wu Y."/>
            <person name="Zhang Z."/>
            <person name="Ro D.K."/>
            <person name="Shang Y."/>
            <person name="Huang S."/>
            <person name="Yan J."/>
        </authorList>
    </citation>
    <scope>NUCLEOTIDE SEQUENCE [LARGE SCALE GENOMIC DNA]</scope>
    <source>
        <strain evidence="2">Ta-2019</strain>
    </source>
</reference>
<dbReference type="GO" id="GO:0003824">
    <property type="term" value="F:catalytic activity"/>
    <property type="evidence" value="ECO:0007669"/>
    <property type="project" value="InterPro"/>
</dbReference>
<organism evidence="2 3">
    <name type="scientific">Taxus chinensis</name>
    <name type="common">Chinese yew</name>
    <name type="synonym">Taxus wallichiana var. chinensis</name>
    <dbReference type="NCBI Taxonomy" id="29808"/>
    <lineage>
        <taxon>Eukaryota</taxon>
        <taxon>Viridiplantae</taxon>
        <taxon>Streptophyta</taxon>
        <taxon>Embryophyta</taxon>
        <taxon>Tracheophyta</taxon>
        <taxon>Spermatophyta</taxon>
        <taxon>Pinopsida</taxon>
        <taxon>Pinidae</taxon>
        <taxon>Conifers II</taxon>
        <taxon>Cupressales</taxon>
        <taxon>Taxaceae</taxon>
        <taxon>Taxus</taxon>
    </lineage>
</organism>
<gene>
    <name evidence="2" type="ORF">KI387_015347</name>
</gene>
<sequence>RRFNIGSINGQKIIYVRCGERRLNAGVTTQMLIDIFDIAGIVHYGTAGNANNSLSVGDVSIPKYFAYTGSWKWMKFGAEGVNQFEHLHFGDYDVPLGNRTNLLSSVVFRPEDFFSENSEMQEIFWLEATQTWLHIARKLEGLKLERCVNGTFCLSEPPEVVMGLKASTADIFVDNAAYRDFLFNHFQVATVDEESAAIAMVCLSSNVPVIVFRGLSDLAGGGVGNIWSVFSSLAAKNALTAALAFLPFLQNAGGVTNPLQFVDA</sequence>
<feature type="non-terminal residue" evidence="2">
    <location>
        <position position="264"/>
    </location>
</feature>
<comment type="caution">
    <text evidence="2">The sequence shown here is derived from an EMBL/GenBank/DDBJ whole genome shotgun (WGS) entry which is preliminary data.</text>
</comment>
<dbReference type="EMBL" id="JAHRHJ020000003">
    <property type="protein sequence ID" value="KAH9320708.1"/>
    <property type="molecule type" value="Genomic_DNA"/>
</dbReference>
<dbReference type="InterPro" id="IPR035994">
    <property type="entry name" value="Nucleoside_phosphorylase_sf"/>
</dbReference>
<keyword evidence="3" id="KW-1185">Reference proteome</keyword>
<evidence type="ECO:0000313" key="2">
    <source>
        <dbReference type="EMBL" id="KAH9320708.1"/>
    </source>
</evidence>
<name>A0AA38GF49_TAXCH</name>
<dbReference type="OMA" id="PINSTWI"/>
<dbReference type="PANTHER" id="PTHR21234:SF43">
    <property type="entry name" value="OS06G0112100 PROTEIN"/>
    <property type="match status" value="1"/>
</dbReference>
<protein>
    <recommendedName>
        <fullName evidence="1">Nucleoside phosphorylase domain-containing protein</fullName>
    </recommendedName>
</protein>
<feature type="domain" description="Nucleoside phosphorylase" evidence="1">
    <location>
        <begin position="2"/>
        <end position="243"/>
    </location>
</feature>
<dbReference type="PANTHER" id="PTHR21234">
    <property type="entry name" value="PURINE NUCLEOSIDE PHOSPHORYLASE"/>
    <property type="match status" value="1"/>
</dbReference>
<evidence type="ECO:0000259" key="1">
    <source>
        <dbReference type="Pfam" id="PF01048"/>
    </source>
</evidence>
<dbReference type="SUPFAM" id="SSF53167">
    <property type="entry name" value="Purine and uridine phosphorylases"/>
    <property type="match status" value="1"/>
</dbReference>
<dbReference type="Proteomes" id="UP000824469">
    <property type="component" value="Unassembled WGS sequence"/>
</dbReference>
<dbReference type="CDD" id="cd09008">
    <property type="entry name" value="MTAN"/>
    <property type="match status" value="1"/>
</dbReference>
<evidence type="ECO:0000313" key="3">
    <source>
        <dbReference type="Proteomes" id="UP000824469"/>
    </source>
</evidence>
<dbReference type="GO" id="GO:0009116">
    <property type="term" value="P:nucleoside metabolic process"/>
    <property type="evidence" value="ECO:0007669"/>
    <property type="project" value="InterPro"/>
</dbReference>
<dbReference type="AlphaFoldDB" id="A0AA38GF49"/>